<evidence type="ECO:0000256" key="2">
    <source>
        <dbReference type="ARBA" id="ARBA00022692"/>
    </source>
</evidence>
<dbReference type="EMBL" id="FOTK01000012">
    <property type="protein sequence ID" value="SFL85682.1"/>
    <property type="molecule type" value="Genomic_DNA"/>
</dbReference>
<feature type="transmembrane region" description="Helical" evidence="5">
    <location>
        <begin position="58"/>
        <end position="82"/>
    </location>
</feature>
<feature type="domain" description="EamA" evidence="6">
    <location>
        <begin position="144"/>
        <end position="280"/>
    </location>
</feature>
<feature type="transmembrane region" description="Helical" evidence="5">
    <location>
        <begin position="115"/>
        <end position="133"/>
    </location>
</feature>
<feature type="transmembrane region" description="Helical" evidence="5">
    <location>
        <begin position="238"/>
        <end position="257"/>
    </location>
</feature>
<evidence type="ECO:0000313" key="8">
    <source>
        <dbReference type="Proteomes" id="UP000199048"/>
    </source>
</evidence>
<evidence type="ECO:0000259" key="6">
    <source>
        <dbReference type="Pfam" id="PF00892"/>
    </source>
</evidence>
<dbReference type="AlphaFoldDB" id="A0A1I4L3T5"/>
<feature type="transmembrane region" description="Helical" evidence="5">
    <location>
        <begin position="169"/>
        <end position="190"/>
    </location>
</feature>
<organism evidence="7 8">
    <name type="scientific">Methylobacterium pseudosasicola</name>
    <dbReference type="NCBI Taxonomy" id="582667"/>
    <lineage>
        <taxon>Bacteria</taxon>
        <taxon>Pseudomonadati</taxon>
        <taxon>Pseudomonadota</taxon>
        <taxon>Alphaproteobacteria</taxon>
        <taxon>Hyphomicrobiales</taxon>
        <taxon>Methylobacteriaceae</taxon>
        <taxon>Methylobacterium</taxon>
    </lineage>
</organism>
<feature type="transmembrane region" description="Helical" evidence="5">
    <location>
        <begin position="205"/>
        <end position="226"/>
    </location>
</feature>
<dbReference type="Proteomes" id="UP000199048">
    <property type="component" value="Unassembled WGS sequence"/>
</dbReference>
<evidence type="ECO:0000256" key="1">
    <source>
        <dbReference type="ARBA" id="ARBA00004141"/>
    </source>
</evidence>
<dbReference type="InterPro" id="IPR000620">
    <property type="entry name" value="EamA_dom"/>
</dbReference>
<feature type="transmembrane region" description="Helical" evidence="5">
    <location>
        <begin position="263"/>
        <end position="285"/>
    </location>
</feature>
<keyword evidence="4 5" id="KW-0472">Membrane</keyword>
<accession>A0A1I4L3T5</accession>
<dbReference type="PANTHER" id="PTHR32322">
    <property type="entry name" value="INNER MEMBRANE TRANSPORTER"/>
    <property type="match status" value="1"/>
</dbReference>
<feature type="transmembrane region" description="Helical" evidence="5">
    <location>
        <begin position="33"/>
        <end position="51"/>
    </location>
</feature>
<keyword evidence="3 5" id="KW-1133">Transmembrane helix</keyword>
<name>A0A1I4L3T5_9HYPH</name>
<sequence length="309" mass="32733">MLVADICIALVVVAIFGLNFVAIKIALVAFPPLFLTGLRFLLAAFPGVLILKPPRTSVRIVVAFGLCLGVVKFGLLFLGMALGMPAGLSSLVLQTQVFFTIGLAFLVFGERPSRLQLLSALIAGCGVGVIAVWQGQHALLGPFLLVIGAALFWGVANVVVKAAGRIDMLALMVWGSLVAAPPLLALSLVVEGPDAITSAVQKADAWSWSAVLFIAYPTTMLAFALWNRLLSRYPAVTVTPFALLIPIIGLSSSRWLLDEPFEIADAAGAALIFFGIALNVLVAWLRQRRAGDTRPASIITTALRDHPAP</sequence>
<comment type="subcellular location">
    <subcellularLocation>
        <location evidence="1">Membrane</location>
        <topology evidence="1">Multi-pass membrane protein</topology>
    </subcellularLocation>
</comment>
<dbReference type="GO" id="GO:0016020">
    <property type="term" value="C:membrane"/>
    <property type="evidence" value="ECO:0007669"/>
    <property type="project" value="UniProtKB-SubCell"/>
</dbReference>
<feature type="transmembrane region" description="Helical" evidence="5">
    <location>
        <begin position="139"/>
        <end position="160"/>
    </location>
</feature>
<evidence type="ECO:0000256" key="4">
    <source>
        <dbReference type="ARBA" id="ARBA00023136"/>
    </source>
</evidence>
<dbReference type="PANTHER" id="PTHR32322:SF9">
    <property type="entry name" value="AMINO-ACID METABOLITE EFFLUX PUMP-RELATED"/>
    <property type="match status" value="1"/>
</dbReference>
<keyword evidence="2 5" id="KW-0812">Transmembrane</keyword>
<feature type="domain" description="EamA" evidence="6">
    <location>
        <begin position="6"/>
        <end position="130"/>
    </location>
</feature>
<feature type="transmembrane region" description="Helical" evidence="5">
    <location>
        <begin position="88"/>
        <end position="108"/>
    </location>
</feature>
<feature type="transmembrane region" description="Helical" evidence="5">
    <location>
        <begin position="7"/>
        <end position="27"/>
    </location>
</feature>
<dbReference type="InterPro" id="IPR037185">
    <property type="entry name" value="EmrE-like"/>
</dbReference>
<evidence type="ECO:0000256" key="5">
    <source>
        <dbReference type="SAM" id="Phobius"/>
    </source>
</evidence>
<protein>
    <submittedName>
        <fullName evidence="7">O-acetylserine/cysteine efflux transporter</fullName>
    </submittedName>
</protein>
<dbReference type="InterPro" id="IPR050638">
    <property type="entry name" value="AA-Vitamin_Transporters"/>
</dbReference>
<evidence type="ECO:0000256" key="3">
    <source>
        <dbReference type="ARBA" id="ARBA00022989"/>
    </source>
</evidence>
<proteinExistence type="predicted"/>
<gene>
    <name evidence="7" type="ORF">SAMN05192568_101299</name>
</gene>
<keyword evidence="8" id="KW-1185">Reference proteome</keyword>
<dbReference type="Pfam" id="PF00892">
    <property type="entry name" value="EamA"/>
    <property type="match status" value="2"/>
</dbReference>
<dbReference type="STRING" id="582667.SAMN05192568_101299"/>
<evidence type="ECO:0000313" key="7">
    <source>
        <dbReference type="EMBL" id="SFL85682.1"/>
    </source>
</evidence>
<dbReference type="SUPFAM" id="SSF103481">
    <property type="entry name" value="Multidrug resistance efflux transporter EmrE"/>
    <property type="match status" value="2"/>
</dbReference>
<reference evidence="8" key="1">
    <citation type="submission" date="2016-10" db="EMBL/GenBank/DDBJ databases">
        <authorList>
            <person name="Varghese N."/>
            <person name="Submissions S."/>
        </authorList>
    </citation>
    <scope>NUCLEOTIDE SEQUENCE [LARGE SCALE GENOMIC DNA]</scope>
    <source>
        <strain evidence="8">BL36</strain>
    </source>
</reference>